<dbReference type="InterPro" id="IPR029526">
    <property type="entry name" value="PGBD"/>
</dbReference>
<reference evidence="3" key="1">
    <citation type="submission" date="2025-08" db="UniProtKB">
        <authorList>
            <consortium name="Ensembl"/>
        </authorList>
    </citation>
    <scope>IDENTIFICATION</scope>
</reference>
<organism evidence="3 4">
    <name type="scientific">Eptatretus burgeri</name>
    <name type="common">Inshore hagfish</name>
    <dbReference type="NCBI Taxonomy" id="7764"/>
    <lineage>
        <taxon>Eukaryota</taxon>
        <taxon>Metazoa</taxon>
        <taxon>Chordata</taxon>
        <taxon>Craniata</taxon>
        <taxon>Vertebrata</taxon>
        <taxon>Cyclostomata</taxon>
        <taxon>Myxini</taxon>
        <taxon>Myxiniformes</taxon>
        <taxon>Myxinidae</taxon>
        <taxon>Eptatretinae</taxon>
        <taxon>Eptatretus</taxon>
    </lineage>
</organism>
<accession>A0A8C4N616</accession>
<reference evidence="3" key="2">
    <citation type="submission" date="2025-09" db="UniProtKB">
        <authorList>
            <consortium name="Ensembl"/>
        </authorList>
    </citation>
    <scope>IDENTIFICATION</scope>
</reference>
<feature type="domain" description="PiggyBac transposable element-derived protein" evidence="2">
    <location>
        <begin position="226"/>
        <end position="307"/>
    </location>
</feature>
<feature type="region of interest" description="Disordered" evidence="1">
    <location>
        <begin position="164"/>
        <end position="228"/>
    </location>
</feature>
<protein>
    <recommendedName>
        <fullName evidence="2">PiggyBac transposable element-derived protein domain-containing protein</fullName>
    </recommendedName>
</protein>
<evidence type="ECO:0000313" key="3">
    <source>
        <dbReference type="Ensembl" id="ENSEBUP00000002932.1"/>
    </source>
</evidence>
<dbReference type="Proteomes" id="UP000694388">
    <property type="component" value="Unplaced"/>
</dbReference>
<proteinExistence type="predicted"/>
<name>A0A8C4N616_EPTBU</name>
<dbReference type="Ensembl" id="ENSEBUT00000003295.1">
    <property type="protein sequence ID" value="ENSEBUP00000002932.1"/>
    <property type="gene ID" value="ENSEBUG00000002191.1"/>
</dbReference>
<dbReference type="Pfam" id="PF13843">
    <property type="entry name" value="DDE_Tnp_1_7"/>
    <property type="match status" value="1"/>
</dbReference>
<sequence>MPYEELSHDAFIRPDSEIRNNINNFQKLSYPSFDFTFSNAFPTFLTNFPSFFFCQQSSDRSTPILRTLAFTKKSLQQHKRSRSVKLKDCKQKCRRGQHFTMPKRNLTAEMVLELLDSEHILDTDEESGCSELDHQDNKLDADIAHPSPQYLQTTLASEDVQLLESCSGEDSAPESEEEPGDNAQETIRTSRNGTNWGENPPLQQRTPRHNIMRNPPGPAPGNTPRSPKHAWDLFVTDNMLEEICKCSNLEGQRAAANKKKVWKDISKNELLAFLGVSLLAGYDKSCDVSIRELFGDRVSNPMYRATMPPPQASHDVESHK</sequence>
<keyword evidence="4" id="KW-1185">Reference proteome</keyword>
<evidence type="ECO:0000256" key="1">
    <source>
        <dbReference type="SAM" id="MobiDB-lite"/>
    </source>
</evidence>
<dbReference type="AlphaFoldDB" id="A0A8C4N616"/>
<feature type="compositionally biased region" description="Polar residues" evidence="1">
    <location>
        <begin position="183"/>
        <end position="205"/>
    </location>
</feature>
<feature type="compositionally biased region" description="Acidic residues" evidence="1">
    <location>
        <begin position="171"/>
        <end position="180"/>
    </location>
</feature>
<evidence type="ECO:0000259" key="2">
    <source>
        <dbReference type="Pfam" id="PF13843"/>
    </source>
</evidence>
<evidence type="ECO:0000313" key="4">
    <source>
        <dbReference type="Proteomes" id="UP000694388"/>
    </source>
</evidence>